<proteinExistence type="predicted"/>
<name>A0A401UXA6_9CELL</name>
<dbReference type="PROSITE" id="PS50043">
    <property type="entry name" value="HTH_LUXR_2"/>
    <property type="match status" value="1"/>
</dbReference>
<dbReference type="Proteomes" id="UP000288246">
    <property type="component" value="Unassembled WGS sequence"/>
</dbReference>
<feature type="domain" description="HTH luxR-type" evidence="6">
    <location>
        <begin position="148"/>
        <end position="213"/>
    </location>
</feature>
<dbReference type="SUPFAM" id="SSF46894">
    <property type="entry name" value="C-terminal effector domain of the bipartite response regulators"/>
    <property type="match status" value="1"/>
</dbReference>
<dbReference type="PANTHER" id="PTHR43214">
    <property type="entry name" value="TWO-COMPONENT RESPONSE REGULATOR"/>
    <property type="match status" value="1"/>
</dbReference>
<dbReference type="Gene3D" id="3.40.50.2300">
    <property type="match status" value="1"/>
</dbReference>
<dbReference type="SMART" id="SM00448">
    <property type="entry name" value="REC"/>
    <property type="match status" value="1"/>
</dbReference>
<dbReference type="GO" id="GO:0000160">
    <property type="term" value="P:phosphorelay signal transduction system"/>
    <property type="evidence" value="ECO:0007669"/>
    <property type="project" value="InterPro"/>
</dbReference>
<dbReference type="Pfam" id="PF00072">
    <property type="entry name" value="Response_reg"/>
    <property type="match status" value="1"/>
</dbReference>
<keyword evidence="4" id="KW-0804">Transcription</keyword>
<feature type="domain" description="Response regulatory" evidence="7">
    <location>
        <begin position="3"/>
        <end position="118"/>
    </location>
</feature>
<dbReference type="InterPro" id="IPR011006">
    <property type="entry name" value="CheY-like_superfamily"/>
</dbReference>
<evidence type="ECO:0000313" key="8">
    <source>
        <dbReference type="EMBL" id="GCD19319.1"/>
    </source>
</evidence>
<gene>
    <name evidence="8" type="ORF">CTKZ_08810</name>
</gene>
<dbReference type="Pfam" id="PF00196">
    <property type="entry name" value="GerE"/>
    <property type="match status" value="1"/>
</dbReference>
<protein>
    <submittedName>
        <fullName evidence="8">DNA-binding response regulator</fullName>
    </submittedName>
</protein>
<dbReference type="GO" id="GO:0006355">
    <property type="term" value="P:regulation of DNA-templated transcription"/>
    <property type="evidence" value="ECO:0007669"/>
    <property type="project" value="InterPro"/>
</dbReference>
<dbReference type="CDD" id="cd17535">
    <property type="entry name" value="REC_NarL-like"/>
    <property type="match status" value="1"/>
</dbReference>
<dbReference type="PROSITE" id="PS00622">
    <property type="entry name" value="HTH_LUXR_1"/>
    <property type="match status" value="1"/>
</dbReference>
<sequence>MVRVLVVDDDAFVRNLLTTILTAQDIDVVGHATDGDEVVAAVLAHRPDVVLMDLHMRRMSGLEAIAAVNQLPTPPAVIAVTSFGTDDTVLAAVRAGAAGFLSKDDDPGPIADAVRKVAAGDGALDHAAAGSVLRHVAATSHNDRTTEARAQLAVLTAAELETATFVPSGMSNQAIAQRTFRSESTVKAQLSSAMSKLGVTSRAQLAVLIDRAGLTAADTD</sequence>
<accession>A0A401UXA6</accession>
<dbReference type="GO" id="GO:0003677">
    <property type="term" value="F:DNA binding"/>
    <property type="evidence" value="ECO:0007669"/>
    <property type="project" value="UniProtKB-KW"/>
</dbReference>
<dbReference type="AlphaFoldDB" id="A0A401UXA6"/>
<evidence type="ECO:0000256" key="4">
    <source>
        <dbReference type="ARBA" id="ARBA00023163"/>
    </source>
</evidence>
<evidence type="ECO:0000256" key="5">
    <source>
        <dbReference type="PROSITE-ProRule" id="PRU00169"/>
    </source>
</evidence>
<keyword evidence="1 5" id="KW-0597">Phosphoprotein</keyword>
<dbReference type="PROSITE" id="PS50110">
    <property type="entry name" value="RESPONSE_REGULATORY"/>
    <property type="match status" value="1"/>
</dbReference>
<dbReference type="SMART" id="SM00421">
    <property type="entry name" value="HTH_LUXR"/>
    <property type="match status" value="1"/>
</dbReference>
<evidence type="ECO:0000259" key="6">
    <source>
        <dbReference type="PROSITE" id="PS50043"/>
    </source>
</evidence>
<dbReference type="PANTHER" id="PTHR43214:SF24">
    <property type="entry name" value="TRANSCRIPTIONAL REGULATORY PROTEIN NARL-RELATED"/>
    <property type="match status" value="1"/>
</dbReference>
<keyword evidence="2" id="KW-0805">Transcription regulation</keyword>
<evidence type="ECO:0000313" key="9">
    <source>
        <dbReference type="Proteomes" id="UP000288246"/>
    </source>
</evidence>
<dbReference type="PRINTS" id="PR00038">
    <property type="entry name" value="HTHLUXR"/>
</dbReference>
<dbReference type="OrthoDB" id="9808843at2"/>
<evidence type="ECO:0000259" key="7">
    <source>
        <dbReference type="PROSITE" id="PS50110"/>
    </source>
</evidence>
<feature type="modified residue" description="4-aspartylphosphate" evidence="5">
    <location>
        <position position="53"/>
    </location>
</feature>
<dbReference type="CDD" id="cd06170">
    <property type="entry name" value="LuxR_C_like"/>
    <property type="match status" value="1"/>
</dbReference>
<keyword evidence="3 8" id="KW-0238">DNA-binding</keyword>
<dbReference type="InterPro" id="IPR016032">
    <property type="entry name" value="Sig_transdc_resp-reg_C-effctor"/>
</dbReference>
<dbReference type="RefSeq" id="WP_124341854.1">
    <property type="nucleotide sequence ID" value="NZ_BHYL01000059.1"/>
</dbReference>
<comment type="caution">
    <text evidence="8">The sequence shown here is derived from an EMBL/GenBank/DDBJ whole genome shotgun (WGS) entry which is preliminary data.</text>
</comment>
<dbReference type="InterPro" id="IPR039420">
    <property type="entry name" value="WalR-like"/>
</dbReference>
<dbReference type="InterPro" id="IPR000792">
    <property type="entry name" value="Tscrpt_reg_LuxR_C"/>
</dbReference>
<dbReference type="EMBL" id="BHYL01000059">
    <property type="protein sequence ID" value="GCD19319.1"/>
    <property type="molecule type" value="Genomic_DNA"/>
</dbReference>
<dbReference type="InterPro" id="IPR058245">
    <property type="entry name" value="NreC/VraR/RcsB-like_REC"/>
</dbReference>
<evidence type="ECO:0000256" key="1">
    <source>
        <dbReference type="ARBA" id="ARBA00022553"/>
    </source>
</evidence>
<evidence type="ECO:0000256" key="2">
    <source>
        <dbReference type="ARBA" id="ARBA00023015"/>
    </source>
</evidence>
<reference evidence="8 9" key="1">
    <citation type="submission" date="2018-11" db="EMBL/GenBank/DDBJ databases">
        <title>Draft genome sequence of Cellulomonas takizawaensis strain TKZ-21.</title>
        <authorList>
            <person name="Yamamura H."/>
            <person name="Hayashi T."/>
            <person name="Hamada M."/>
            <person name="Serisawa Y."/>
            <person name="Matsuyama K."/>
            <person name="Nakagawa Y."/>
            <person name="Otoguro M."/>
            <person name="Yanagida F."/>
            <person name="Hayakawa M."/>
        </authorList>
    </citation>
    <scope>NUCLEOTIDE SEQUENCE [LARGE SCALE GENOMIC DNA]</scope>
    <source>
        <strain evidence="8 9">TKZ-21</strain>
    </source>
</reference>
<organism evidence="8 9">
    <name type="scientific">Cellulomonas algicola</name>
    <dbReference type="NCBI Taxonomy" id="2071633"/>
    <lineage>
        <taxon>Bacteria</taxon>
        <taxon>Bacillati</taxon>
        <taxon>Actinomycetota</taxon>
        <taxon>Actinomycetes</taxon>
        <taxon>Micrococcales</taxon>
        <taxon>Cellulomonadaceae</taxon>
        <taxon>Cellulomonas</taxon>
    </lineage>
</organism>
<evidence type="ECO:0000256" key="3">
    <source>
        <dbReference type="ARBA" id="ARBA00023125"/>
    </source>
</evidence>
<keyword evidence="9" id="KW-1185">Reference proteome</keyword>
<dbReference type="InterPro" id="IPR001789">
    <property type="entry name" value="Sig_transdc_resp-reg_receiver"/>
</dbReference>
<dbReference type="SUPFAM" id="SSF52172">
    <property type="entry name" value="CheY-like"/>
    <property type="match status" value="1"/>
</dbReference>